<name>A0A1I4GIY4_9ACTN</name>
<sequence length="93" mass="9779">MLEEGVADTASQPVQLRGEHAATHQLGTPPAGQAPGVRRVLGRGPVVVGRDDDVHRASPLAVRLHVRALDGLARQGTETFSGLLESPFGVDRP</sequence>
<keyword evidence="3" id="KW-1185">Reference proteome</keyword>
<gene>
    <name evidence="2" type="ORF">SAMN04488085_10934</name>
</gene>
<dbReference type="Proteomes" id="UP000199152">
    <property type="component" value="Unassembled WGS sequence"/>
</dbReference>
<dbReference type="STRING" id="504800.SAMN04488085_10934"/>
<evidence type="ECO:0000313" key="2">
    <source>
        <dbReference type="EMBL" id="SFL29998.1"/>
    </source>
</evidence>
<protein>
    <submittedName>
        <fullName evidence="2">Uncharacterized protein</fullName>
    </submittedName>
</protein>
<reference evidence="2 3" key="1">
    <citation type="submission" date="2016-10" db="EMBL/GenBank/DDBJ databases">
        <authorList>
            <person name="de Groot N.N."/>
        </authorList>
    </citation>
    <scope>NUCLEOTIDE SEQUENCE [LARGE SCALE GENOMIC DNA]</scope>
    <source>
        <strain evidence="2 3">DSM 45317</strain>
    </source>
</reference>
<dbReference type="EMBL" id="FOSW01000009">
    <property type="protein sequence ID" value="SFL29998.1"/>
    <property type="molecule type" value="Genomic_DNA"/>
</dbReference>
<accession>A0A1I4GIY4</accession>
<evidence type="ECO:0000313" key="3">
    <source>
        <dbReference type="Proteomes" id="UP000199152"/>
    </source>
</evidence>
<evidence type="ECO:0000256" key="1">
    <source>
        <dbReference type="SAM" id="MobiDB-lite"/>
    </source>
</evidence>
<dbReference type="AlphaFoldDB" id="A0A1I4GIY4"/>
<dbReference type="InParanoid" id="A0A1I4GIY4"/>
<feature type="region of interest" description="Disordered" evidence="1">
    <location>
        <begin position="1"/>
        <end position="38"/>
    </location>
</feature>
<proteinExistence type="predicted"/>
<organism evidence="2 3">
    <name type="scientific">Geodermatophilus ruber</name>
    <dbReference type="NCBI Taxonomy" id="504800"/>
    <lineage>
        <taxon>Bacteria</taxon>
        <taxon>Bacillati</taxon>
        <taxon>Actinomycetota</taxon>
        <taxon>Actinomycetes</taxon>
        <taxon>Geodermatophilales</taxon>
        <taxon>Geodermatophilaceae</taxon>
        <taxon>Geodermatophilus</taxon>
    </lineage>
</organism>